<protein>
    <recommendedName>
        <fullName evidence="9">DUF1566 domain-containing protein</fullName>
    </recommendedName>
</protein>
<gene>
    <name evidence="5" type="ORF">LPB072_05405</name>
    <name evidence="6" type="ORF">LPB72_07985</name>
</gene>
<dbReference type="Pfam" id="PF07603">
    <property type="entry name" value="Lcl_C"/>
    <property type="match status" value="1"/>
</dbReference>
<dbReference type="OrthoDB" id="1393129at2"/>
<dbReference type="PROSITE" id="PS51257">
    <property type="entry name" value="PROKAR_LIPOPROTEIN"/>
    <property type="match status" value="1"/>
</dbReference>
<dbReference type="Proteomes" id="UP000185657">
    <property type="component" value="Unassembled WGS sequence"/>
</dbReference>
<evidence type="ECO:0000256" key="2">
    <source>
        <dbReference type="SAM" id="SignalP"/>
    </source>
</evidence>
<feature type="domain" description="Lcl C-terminal" evidence="3">
    <location>
        <begin position="792"/>
        <end position="937"/>
    </location>
</feature>
<dbReference type="InterPro" id="IPR043708">
    <property type="entry name" value="DUF5648"/>
</dbReference>
<dbReference type="InterPro" id="IPR011460">
    <property type="entry name" value="Lcl_C"/>
</dbReference>
<sequence>MKLLTQPNTLKKLFLSIAVLVTLTACGGGSNEPAEPNSLSSMQSLGSAYGQPQSREQQAAMAKTLGAYFGESRAANPEGLMGDVTVIKSAKAANMSPKAAYRFFNTLTGVHFYTMSEEERSSVQANLKQFQYEGPAFYAIPSDAETLKPVYRFYNKVSGTHFYTISEEEKSHVIATWPEIFNFEGISWYGSQTPGPGWRPIYRFFNTQTGTHFYSATPAEKDTIVATLPQFTFEGIAYYIRLTDSMDTTLTGVDANKNGVRDSVEQVLAQLIADPAALQLNVGVAAAYERLLTNPLPTTRVDALKAMSSIACSEVEAGSNLFESDSFGLRNALFDTELRAAQWSNYIRRLGGGYLSSELYPCNGVNKDGNRLAQEKAISLSALMTGTSIRSLSTRVLFVNGITNSHETARSSSYELASALGYELNDDFDFDFYHNPNDSLVSDAVELVDQASISRKAVINAYNNSRISDPFTSYADFFAKYRIDPNYRLAYNSELAAIYSSEKVSAEGGPLSARQRNILTTRELADKIKETIALGYIDKLIIVPHSQGNYYVESALAMILEEITTGSWITISAADFVRKIRVFGVAPVSSTTWSGSYIRHKDDDAIAKHISANSPSAVLSSNASLCAPTSCELGGYIDPFSMRTAALTDERMHGFVKTYLNELVFVAGNVFTLPQHIGQRIREFFPKVISVTPSAAVVLDQPMVFTVTGDNLPLTAILSLADSECQTPVNRTVTGFQQACTPRGTVGSKVVTIKSNTDPNGGTVIDNSRSVVVTAAPTGKYSLIGSYSREECVKDNVTGLIWEGKPASGFRVSSNIHTNYDDSTQPQKPVDFLSSPYPTQAEINAVSNTVGYANYVNSTALCGSSAWRLPTSEELATLFVENVWEDPLWFPNSAAVEGNWSSTPGSSASNALFVTHGQAVNDLRGGVTVGHRVRLVRVSQ</sequence>
<feature type="region of interest" description="Disordered" evidence="1">
    <location>
        <begin position="31"/>
        <end position="53"/>
    </location>
</feature>
<dbReference type="RefSeq" id="WP_066088501.1">
    <property type="nucleotide sequence ID" value="NZ_CP017476.1"/>
</dbReference>
<accession>A0A167IAF6</accession>
<evidence type="ECO:0000259" key="4">
    <source>
        <dbReference type="Pfam" id="PF18885"/>
    </source>
</evidence>
<dbReference type="KEGG" id="hyl:LPB072_05405"/>
<organism evidence="5 8">
    <name type="scientific">Hydrogenophaga crassostreae</name>
    <dbReference type="NCBI Taxonomy" id="1763535"/>
    <lineage>
        <taxon>Bacteria</taxon>
        <taxon>Pseudomonadati</taxon>
        <taxon>Pseudomonadota</taxon>
        <taxon>Betaproteobacteria</taxon>
        <taxon>Burkholderiales</taxon>
        <taxon>Comamonadaceae</taxon>
        <taxon>Hydrogenophaga</taxon>
    </lineage>
</organism>
<dbReference type="EMBL" id="LVWD01000008">
    <property type="protein sequence ID" value="OAD42425.1"/>
    <property type="molecule type" value="Genomic_DNA"/>
</dbReference>
<name>A0A167IAF6_9BURK</name>
<reference evidence="5 8" key="2">
    <citation type="submission" date="2016-10" db="EMBL/GenBank/DDBJ databases">
        <title>Hydorgenophaga sp. LPB0072 isolated from gastropod.</title>
        <authorList>
            <person name="Kim E."/>
            <person name="Yi H."/>
        </authorList>
    </citation>
    <scope>NUCLEOTIDE SEQUENCE [LARGE SCALE GENOMIC DNA]</scope>
    <source>
        <strain evidence="5 8">LPB0072</strain>
    </source>
</reference>
<dbReference type="AlphaFoldDB" id="A0A167IAF6"/>
<dbReference type="Proteomes" id="UP000185680">
    <property type="component" value="Chromosome"/>
</dbReference>
<evidence type="ECO:0000313" key="7">
    <source>
        <dbReference type="Proteomes" id="UP000185657"/>
    </source>
</evidence>
<feature type="compositionally biased region" description="Polar residues" evidence="1">
    <location>
        <begin position="37"/>
        <end position="53"/>
    </location>
</feature>
<evidence type="ECO:0000256" key="1">
    <source>
        <dbReference type="SAM" id="MobiDB-lite"/>
    </source>
</evidence>
<proteinExistence type="predicted"/>
<dbReference type="EMBL" id="CP017476">
    <property type="protein sequence ID" value="AOW12375.1"/>
    <property type="molecule type" value="Genomic_DNA"/>
</dbReference>
<dbReference type="Pfam" id="PF18885">
    <property type="entry name" value="DUF5648"/>
    <property type="match status" value="1"/>
</dbReference>
<feature type="signal peptide" evidence="2">
    <location>
        <begin position="1"/>
        <end position="27"/>
    </location>
</feature>
<evidence type="ECO:0000259" key="3">
    <source>
        <dbReference type="Pfam" id="PF07603"/>
    </source>
</evidence>
<evidence type="ECO:0000313" key="5">
    <source>
        <dbReference type="EMBL" id="AOW12375.1"/>
    </source>
</evidence>
<evidence type="ECO:0000313" key="6">
    <source>
        <dbReference type="EMBL" id="OAD42425.1"/>
    </source>
</evidence>
<keyword evidence="2" id="KW-0732">Signal</keyword>
<feature type="chain" id="PRO_5043724817" description="DUF1566 domain-containing protein" evidence="2">
    <location>
        <begin position="28"/>
        <end position="940"/>
    </location>
</feature>
<evidence type="ECO:0008006" key="9">
    <source>
        <dbReference type="Google" id="ProtNLM"/>
    </source>
</evidence>
<dbReference type="STRING" id="1763535.LPB072_05405"/>
<keyword evidence="7" id="KW-1185">Reference proteome</keyword>
<reference evidence="6 7" key="1">
    <citation type="submission" date="2016-02" db="EMBL/GenBank/DDBJ databases">
        <title>Draft genome sequence of Hydrogenophaga sp. LPB0072.</title>
        <authorList>
            <person name="Shin S.-K."/>
            <person name="Yi H."/>
        </authorList>
    </citation>
    <scope>NUCLEOTIDE SEQUENCE [LARGE SCALE GENOMIC DNA]</scope>
    <source>
        <strain evidence="6 7">LPB0072</strain>
    </source>
</reference>
<feature type="domain" description="DUF5648" evidence="4">
    <location>
        <begin position="100"/>
        <end position="240"/>
    </location>
</feature>
<evidence type="ECO:0000313" key="8">
    <source>
        <dbReference type="Proteomes" id="UP000185680"/>
    </source>
</evidence>